<organism evidence="1 2">
    <name type="scientific">Parasponia andersonii</name>
    <name type="common">Sponia andersonii</name>
    <dbReference type="NCBI Taxonomy" id="3476"/>
    <lineage>
        <taxon>Eukaryota</taxon>
        <taxon>Viridiplantae</taxon>
        <taxon>Streptophyta</taxon>
        <taxon>Embryophyta</taxon>
        <taxon>Tracheophyta</taxon>
        <taxon>Spermatophyta</taxon>
        <taxon>Magnoliopsida</taxon>
        <taxon>eudicotyledons</taxon>
        <taxon>Gunneridae</taxon>
        <taxon>Pentapetalae</taxon>
        <taxon>rosids</taxon>
        <taxon>fabids</taxon>
        <taxon>Rosales</taxon>
        <taxon>Cannabaceae</taxon>
        <taxon>Parasponia</taxon>
    </lineage>
</organism>
<sequence length="49" mass="5362">SRDDQPWPAIVGARSAAIDSCRHLESTCPRRTKNLPSALVSSEQLIAEK</sequence>
<dbReference type="Proteomes" id="UP000237105">
    <property type="component" value="Unassembled WGS sequence"/>
</dbReference>
<reference evidence="2" key="1">
    <citation type="submission" date="2016-06" db="EMBL/GenBank/DDBJ databases">
        <title>Parallel loss of symbiosis genes in relatives of nitrogen-fixing non-legume Parasponia.</title>
        <authorList>
            <person name="Van Velzen R."/>
            <person name="Holmer R."/>
            <person name="Bu F."/>
            <person name="Rutten L."/>
            <person name="Van Zeijl A."/>
            <person name="Liu W."/>
            <person name="Santuari L."/>
            <person name="Cao Q."/>
            <person name="Sharma T."/>
            <person name="Shen D."/>
            <person name="Roswanjaya Y."/>
            <person name="Wardhani T."/>
            <person name="Kalhor M.S."/>
            <person name="Jansen J."/>
            <person name="Van den Hoogen J."/>
            <person name="Gungor B."/>
            <person name="Hartog M."/>
            <person name="Hontelez J."/>
            <person name="Verver J."/>
            <person name="Yang W.-C."/>
            <person name="Schijlen E."/>
            <person name="Repin R."/>
            <person name="Schilthuizen M."/>
            <person name="Schranz E."/>
            <person name="Heidstra R."/>
            <person name="Miyata K."/>
            <person name="Fedorova E."/>
            <person name="Kohlen W."/>
            <person name="Bisseling T."/>
            <person name="Smit S."/>
            <person name="Geurts R."/>
        </authorList>
    </citation>
    <scope>NUCLEOTIDE SEQUENCE [LARGE SCALE GENOMIC DNA]</scope>
    <source>
        <strain evidence="2">cv. WU1-14</strain>
    </source>
</reference>
<accession>A0A2P5CYJ2</accession>
<evidence type="ECO:0000313" key="2">
    <source>
        <dbReference type="Proteomes" id="UP000237105"/>
    </source>
</evidence>
<dbReference type="AlphaFoldDB" id="A0A2P5CYJ2"/>
<gene>
    <name evidence="1" type="ORF">PanWU01x14_111650</name>
</gene>
<dbReference type="EMBL" id="JXTB01000082">
    <property type="protein sequence ID" value="PON66114.1"/>
    <property type="molecule type" value="Genomic_DNA"/>
</dbReference>
<name>A0A2P5CYJ2_PARAD</name>
<keyword evidence="2" id="KW-1185">Reference proteome</keyword>
<protein>
    <submittedName>
        <fullName evidence="1">Uncharacterized protein</fullName>
    </submittedName>
</protein>
<feature type="non-terminal residue" evidence="1">
    <location>
        <position position="1"/>
    </location>
</feature>
<proteinExistence type="predicted"/>
<comment type="caution">
    <text evidence="1">The sequence shown here is derived from an EMBL/GenBank/DDBJ whole genome shotgun (WGS) entry which is preliminary data.</text>
</comment>
<evidence type="ECO:0000313" key="1">
    <source>
        <dbReference type="EMBL" id="PON66114.1"/>
    </source>
</evidence>